<dbReference type="PATRIC" id="fig|1486262.3.peg.4594"/>
<dbReference type="Gene3D" id="1.10.10.60">
    <property type="entry name" value="Homeodomain-like"/>
    <property type="match status" value="1"/>
</dbReference>
<dbReference type="InterPro" id="IPR018062">
    <property type="entry name" value="HTH_AraC-typ_CS"/>
</dbReference>
<evidence type="ECO:0000256" key="3">
    <source>
        <dbReference type="ARBA" id="ARBA00023163"/>
    </source>
</evidence>
<keyword evidence="3" id="KW-0804">Transcription</keyword>
<proteinExistence type="predicted"/>
<evidence type="ECO:0000313" key="6">
    <source>
        <dbReference type="Proteomes" id="UP000032611"/>
    </source>
</evidence>
<dbReference type="Proteomes" id="UP000032611">
    <property type="component" value="Chromosome"/>
</dbReference>
<evidence type="ECO:0000259" key="4">
    <source>
        <dbReference type="PROSITE" id="PS01124"/>
    </source>
</evidence>
<dbReference type="InterPro" id="IPR053142">
    <property type="entry name" value="PchR_regulatory_protein"/>
</dbReference>
<dbReference type="PANTHER" id="PTHR47893">
    <property type="entry name" value="REGULATORY PROTEIN PCHR"/>
    <property type="match status" value="1"/>
</dbReference>
<dbReference type="Pfam" id="PF12833">
    <property type="entry name" value="HTH_18"/>
    <property type="match status" value="1"/>
</dbReference>
<dbReference type="STRING" id="1486262.TM49_22240"/>
<evidence type="ECO:0000313" key="5">
    <source>
        <dbReference type="EMBL" id="AJY48445.1"/>
    </source>
</evidence>
<dbReference type="KEGG" id="mey:TM49_22240"/>
<evidence type="ECO:0000256" key="1">
    <source>
        <dbReference type="ARBA" id="ARBA00023015"/>
    </source>
</evidence>
<feature type="domain" description="HTH araC/xylS-type" evidence="4">
    <location>
        <begin position="233"/>
        <end position="329"/>
    </location>
</feature>
<dbReference type="PROSITE" id="PS01124">
    <property type="entry name" value="HTH_ARAC_FAMILY_2"/>
    <property type="match status" value="1"/>
</dbReference>
<dbReference type="RefSeq" id="WP_045685697.1">
    <property type="nucleotide sequence ID" value="NZ_CP010803.1"/>
</dbReference>
<sequence>MQDRAVPFETEDFLAHMRRANGSFRLLNRTVAGDRALDGHYGHERLRDGLSVLHSDTVSLCAMETESELQPHLSIKLFFAGGIEAKLADHTLPMPTRPDSRRAWEPVGVVCAQNEPVRFWRRVKKGDRIRKFNISILPEWLASGDVFSDRSAAAIAAFSRMHFALSNWRPSPAAIAFAEQAMRAPVAAPHLHRLQMESCVLMIIAEAFHAIGGDTGAALTRARLSPAESAKLARAEEMIVEARGHLPGVDELAAQAGVSANTLQRLFHAAHGMTVFHYMRKTKLEQARTLLNRGEVSIAQAAFVAGYGSTANFSTAFRRQFGIPPGKVC</sequence>
<dbReference type="PANTHER" id="PTHR47893:SF1">
    <property type="entry name" value="REGULATORY PROTEIN PCHR"/>
    <property type="match status" value="1"/>
</dbReference>
<dbReference type="InterPro" id="IPR018060">
    <property type="entry name" value="HTH_AraC"/>
</dbReference>
<dbReference type="AlphaFoldDB" id="A0A0D5LWY6"/>
<dbReference type="PROSITE" id="PS00041">
    <property type="entry name" value="HTH_ARAC_FAMILY_1"/>
    <property type="match status" value="1"/>
</dbReference>
<dbReference type="EMBL" id="CP010803">
    <property type="protein sequence ID" value="AJY48445.1"/>
    <property type="molecule type" value="Genomic_DNA"/>
</dbReference>
<evidence type="ECO:0000256" key="2">
    <source>
        <dbReference type="ARBA" id="ARBA00023125"/>
    </source>
</evidence>
<keyword evidence="6" id="KW-1185">Reference proteome</keyword>
<gene>
    <name evidence="5" type="ORF">TM49_22240</name>
</gene>
<dbReference type="GO" id="GO:0043565">
    <property type="term" value="F:sequence-specific DNA binding"/>
    <property type="evidence" value="ECO:0007669"/>
    <property type="project" value="InterPro"/>
</dbReference>
<name>A0A0D5LWY6_MAREN</name>
<dbReference type="SUPFAM" id="SSF46689">
    <property type="entry name" value="Homeodomain-like"/>
    <property type="match status" value="2"/>
</dbReference>
<organism evidence="5 6">
    <name type="scientific">Martelella endophytica</name>
    <dbReference type="NCBI Taxonomy" id="1486262"/>
    <lineage>
        <taxon>Bacteria</taxon>
        <taxon>Pseudomonadati</taxon>
        <taxon>Pseudomonadota</taxon>
        <taxon>Alphaproteobacteria</taxon>
        <taxon>Hyphomicrobiales</taxon>
        <taxon>Aurantimonadaceae</taxon>
        <taxon>Martelella</taxon>
    </lineage>
</organism>
<keyword evidence="2" id="KW-0238">DNA-binding</keyword>
<dbReference type="OrthoDB" id="7908913at2"/>
<accession>A0A0D5LWY6</accession>
<dbReference type="SMART" id="SM00342">
    <property type="entry name" value="HTH_ARAC"/>
    <property type="match status" value="1"/>
</dbReference>
<protein>
    <recommendedName>
        <fullName evidence="4">HTH araC/xylS-type domain-containing protein</fullName>
    </recommendedName>
</protein>
<dbReference type="InterPro" id="IPR009057">
    <property type="entry name" value="Homeodomain-like_sf"/>
</dbReference>
<keyword evidence="1" id="KW-0805">Transcription regulation</keyword>
<reference evidence="5 6" key="1">
    <citation type="journal article" date="2015" name="Genome Announc.">
        <title>Complete genome sequence of Martelella endophytica YC6887, which has antifungal activity associated with a halophyte.</title>
        <authorList>
            <person name="Khan A."/>
            <person name="Khan H."/>
            <person name="Chung E.J."/>
            <person name="Hossain M.T."/>
            <person name="Chung Y.R."/>
        </authorList>
    </citation>
    <scope>NUCLEOTIDE SEQUENCE [LARGE SCALE GENOMIC DNA]</scope>
    <source>
        <strain evidence="5">YC6887</strain>
    </source>
</reference>
<dbReference type="GO" id="GO:0003700">
    <property type="term" value="F:DNA-binding transcription factor activity"/>
    <property type="evidence" value="ECO:0007669"/>
    <property type="project" value="InterPro"/>
</dbReference>
<dbReference type="HOGENOM" id="CLU_052345_1_1_5"/>